<dbReference type="STRING" id="2282107.A0A286UHG6"/>
<organism evidence="7 8">
    <name type="scientific">Pyrrhoderma noxium</name>
    <dbReference type="NCBI Taxonomy" id="2282107"/>
    <lineage>
        <taxon>Eukaryota</taxon>
        <taxon>Fungi</taxon>
        <taxon>Dikarya</taxon>
        <taxon>Basidiomycota</taxon>
        <taxon>Agaricomycotina</taxon>
        <taxon>Agaricomycetes</taxon>
        <taxon>Hymenochaetales</taxon>
        <taxon>Hymenochaetaceae</taxon>
        <taxon>Pyrrhoderma</taxon>
    </lineage>
</organism>
<dbReference type="InterPro" id="IPR001563">
    <property type="entry name" value="Peptidase_S10"/>
</dbReference>
<dbReference type="Gene3D" id="3.40.50.1820">
    <property type="entry name" value="alpha/beta hydrolase"/>
    <property type="match status" value="1"/>
</dbReference>
<evidence type="ECO:0000256" key="3">
    <source>
        <dbReference type="ARBA" id="ARBA00022670"/>
    </source>
</evidence>
<dbReference type="GO" id="GO:0004185">
    <property type="term" value="F:serine-type carboxypeptidase activity"/>
    <property type="evidence" value="ECO:0007669"/>
    <property type="project" value="UniProtKB-UniRule"/>
</dbReference>
<sequence length="550" mass="60263">MKFAGALLASALVAGSVSASSLNDADLQAVFNAIDSVDYNRLASDVVHGVDNIIVNGRKNVLDGAKKLASEAGQTMHRILKDGALRDFIKQQGITYELLKSEKFREHQLRVAEPEICDPDVQQYSGYLDVSDGKHLFFWFFESRSAPEDAPLILWLNGGPGCSSSTGLLFELGPCRIDNEGRDVTYNPHSWNSNANIIFLDQPVNVGYSYSDDGSSVNTSPVAGEDVYAFLQLFLARYPKYANAPFHLAAESYGGTYAPNFANIIHKKNKELLKSANTDLLNINLASVMIGNGLTNSYIQDASIPTFACDGPFPIYDDPNGPECTSLRGKVPTCQRLISACNTYNSRLTCVPAAMYCNSQLYGPIQQSGKNPYDVRRTCNPKEDTSLCYRQMGWIETWMNANKKAVGANPSVDFASCNMQVNQAFMMQGDGMHNSALLLTDLVNDGVRLLIYAGNADYMCNFIGNELWLEELDSNFHDEFAAAKSQPWVTLAGGKIAGTVRSAGATEFSSGNVTYVQVYDAGHMVPYDQPEAALDLITRWIFDTPLGDLQ</sequence>
<keyword evidence="3 6" id="KW-0645">Protease</keyword>
<reference evidence="7 8" key="1">
    <citation type="journal article" date="2017" name="Mol. Ecol.">
        <title>Comparative and population genomic landscape of Phellinus noxius: A hypervariable fungus causing root rot in trees.</title>
        <authorList>
            <person name="Chung C.L."/>
            <person name="Lee T.J."/>
            <person name="Akiba M."/>
            <person name="Lee H.H."/>
            <person name="Kuo T.H."/>
            <person name="Liu D."/>
            <person name="Ke H.M."/>
            <person name="Yokoi T."/>
            <person name="Roa M.B."/>
            <person name="Lu M.J."/>
            <person name="Chang Y.Y."/>
            <person name="Ann P.J."/>
            <person name="Tsai J.N."/>
            <person name="Chen C.Y."/>
            <person name="Tzean S.S."/>
            <person name="Ota Y."/>
            <person name="Hattori T."/>
            <person name="Sahashi N."/>
            <person name="Liou R.F."/>
            <person name="Kikuchi T."/>
            <person name="Tsai I.J."/>
        </authorList>
    </citation>
    <scope>NUCLEOTIDE SEQUENCE [LARGE SCALE GENOMIC DNA]</scope>
    <source>
        <strain evidence="7 8">FFPRI411160</strain>
    </source>
</reference>
<keyword evidence="4 6" id="KW-0378">Hydrolase</keyword>
<dbReference type="Gene3D" id="1.10.287.410">
    <property type="match status" value="1"/>
</dbReference>
<proteinExistence type="inferred from homology"/>
<evidence type="ECO:0000256" key="6">
    <source>
        <dbReference type="RuleBase" id="RU361156"/>
    </source>
</evidence>
<evidence type="ECO:0000256" key="2">
    <source>
        <dbReference type="ARBA" id="ARBA00022645"/>
    </source>
</evidence>
<comment type="similarity">
    <text evidence="1 6">Belongs to the peptidase S10 family.</text>
</comment>
<dbReference type="Proteomes" id="UP000217199">
    <property type="component" value="Unassembled WGS sequence"/>
</dbReference>
<dbReference type="Pfam" id="PF00450">
    <property type="entry name" value="Peptidase_S10"/>
    <property type="match status" value="1"/>
</dbReference>
<dbReference type="InterPro" id="IPR033124">
    <property type="entry name" value="Ser_caboxypep_his_AS"/>
</dbReference>
<keyword evidence="6" id="KW-0732">Signal</keyword>
<comment type="caution">
    <text evidence="7">The sequence shown here is derived from an EMBL/GenBank/DDBJ whole genome shotgun (WGS) entry which is preliminary data.</text>
</comment>
<dbReference type="EC" id="3.4.16.-" evidence="6"/>
<dbReference type="InterPro" id="IPR018202">
    <property type="entry name" value="Ser_caboxypep_ser_AS"/>
</dbReference>
<feature type="chain" id="PRO_5013423880" description="Carboxypeptidase" evidence="6">
    <location>
        <begin position="20"/>
        <end position="550"/>
    </location>
</feature>
<keyword evidence="8" id="KW-1185">Reference proteome</keyword>
<keyword evidence="5" id="KW-0325">Glycoprotein</keyword>
<evidence type="ECO:0000256" key="1">
    <source>
        <dbReference type="ARBA" id="ARBA00009431"/>
    </source>
</evidence>
<dbReference type="PANTHER" id="PTHR11802:SF452">
    <property type="entry name" value="CARBOXYPEPTIDASE"/>
    <property type="match status" value="1"/>
</dbReference>
<dbReference type="PROSITE" id="PS00560">
    <property type="entry name" value="CARBOXYPEPT_SER_HIS"/>
    <property type="match status" value="1"/>
</dbReference>
<dbReference type="SUPFAM" id="SSF53474">
    <property type="entry name" value="alpha/beta-Hydrolases"/>
    <property type="match status" value="1"/>
</dbReference>
<evidence type="ECO:0000256" key="4">
    <source>
        <dbReference type="ARBA" id="ARBA00022801"/>
    </source>
</evidence>
<dbReference type="OrthoDB" id="443318at2759"/>
<keyword evidence="2 6" id="KW-0121">Carboxypeptidase</keyword>
<accession>A0A286UHG6</accession>
<evidence type="ECO:0000313" key="8">
    <source>
        <dbReference type="Proteomes" id="UP000217199"/>
    </source>
</evidence>
<dbReference type="PANTHER" id="PTHR11802">
    <property type="entry name" value="SERINE PROTEASE FAMILY S10 SERINE CARBOXYPEPTIDASE"/>
    <property type="match status" value="1"/>
</dbReference>
<dbReference type="AlphaFoldDB" id="A0A286UHG6"/>
<dbReference type="PRINTS" id="PR00724">
    <property type="entry name" value="CRBOXYPTASEC"/>
</dbReference>
<dbReference type="InParanoid" id="A0A286UHG6"/>
<evidence type="ECO:0000313" key="7">
    <source>
        <dbReference type="EMBL" id="PAV19070.1"/>
    </source>
</evidence>
<evidence type="ECO:0000256" key="5">
    <source>
        <dbReference type="ARBA" id="ARBA00023180"/>
    </source>
</evidence>
<name>A0A286UHG6_9AGAM</name>
<dbReference type="EMBL" id="NBII01000005">
    <property type="protein sequence ID" value="PAV19070.1"/>
    <property type="molecule type" value="Genomic_DNA"/>
</dbReference>
<dbReference type="PROSITE" id="PS00131">
    <property type="entry name" value="CARBOXYPEPT_SER_SER"/>
    <property type="match status" value="1"/>
</dbReference>
<dbReference type="GO" id="GO:0006508">
    <property type="term" value="P:proteolysis"/>
    <property type="evidence" value="ECO:0007669"/>
    <property type="project" value="UniProtKB-KW"/>
</dbReference>
<gene>
    <name evidence="7" type="ORF">PNOK_0591400</name>
</gene>
<dbReference type="GO" id="GO:0000324">
    <property type="term" value="C:fungal-type vacuole"/>
    <property type="evidence" value="ECO:0007669"/>
    <property type="project" value="TreeGrafter"/>
</dbReference>
<feature type="signal peptide" evidence="6">
    <location>
        <begin position="1"/>
        <end position="19"/>
    </location>
</feature>
<protein>
    <recommendedName>
        <fullName evidence="6">Carboxypeptidase</fullName>
        <ecNumber evidence="6">3.4.16.-</ecNumber>
    </recommendedName>
</protein>
<dbReference type="InterPro" id="IPR029058">
    <property type="entry name" value="AB_hydrolase_fold"/>
</dbReference>